<organism evidence="1 2">
    <name type="scientific">Populus alba</name>
    <name type="common">White poplar</name>
    <dbReference type="NCBI Taxonomy" id="43335"/>
    <lineage>
        <taxon>Eukaryota</taxon>
        <taxon>Viridiplantae</taxon>
        <taxon>Streptophyta</taxon>
        <taxon>Embryophyta</taxon>
        <taxon>Tracheophyta</taxon>
        <taxon>Spermatophyta</taxon>
        <taxon>Magnoliopsida</taxon>
        <taxon>eudicotyledons</taxon>
        <taxon>Gunneridae</taxon>
        <taxon>Pentapetalae</taxon>
        <taxon>rosids</taxon>
        <taxon>fabids</taxon>
        <taxon>Malpighiales</taxon>
        <taxon>Salicaceae</taxon>
        <taxon>Saliceae</taxon>
        <taxon>Populus</taxon>
    </lineage>
</organism>
<sequence length="143" mass="15687">MEAEGSLLSSPPVRPLRPFVRLLKRRIPCLSSMSLSFLVRLNICLRLGKSTGAKSGIYEQVINSKAEILPTRVRHHSANTLALASATPIVSVSASNNTASMYSSSSVSVSKDFAIEREKDKDKDKDVAIVQDQIVAHLPLWNR</sequence>
<reference evidence="1 2" key="1">
    <citation type="journal article" date="2024" name="Plant Biotechnol. J.">
        <title>Genome and CRISPR/Cas9 system of a widespread forest tree (Populus alba) in the world.</title>
        <authorList>
            <person name="Liu Y.J."/>
            <person name="Jiang P.F."/>
            <person name="Han X.M."/>
            <person name="Li X.Y."/>
            <person name="Wang H.M."/>
            <person name="Wang Y.J."/>
            <person name="Wang X.X."/>
            <person name="Zeng Q.Y."/>
        </authorList>
    </citation>
    <scope>NUCLEOTIDE SEQUENCE [LARGE SCALE GENOMIC DNA]</scope>
    <source>
        <strain evidence="2">cv. PAL-ZL1</strain>
    </source>
</reference>
<evidence type="ECO:0000313" key="1">
    <source>
        <dbReference type="EMBL" id="KAL3575019.1"/>
    </source>
</evidence>
<name>A0ACC4BAH7_POPAL</name>
<gene>
    <name evidence="1" type="ORF">D5086_023120</name>
</gene>
<dbReference type="EMBL" id="RCHU02000012">
    <property type="protein sequence ID" value="KAL3575019.1"/>
    <property type="molecule type" value="Genomic_DNA"/>
</dbReference>
<evidence type="ECO:0000313" key="2">
    <source>
        <dbReference type="Proteomes" id="UP000309997"/>
    </source>
</evidence>
<accession>A0ACC4BAH7</accession>
<proteinExistence type="predicted"/>
<keyword evidence="2" id="KW-1185">Reference proteome</keyword>
<comment type="caution">
    <text evidence="1">The sequence shown here is derived from an EMBL/GenBank/DDBJ whole genome shotgun (WGS) entry which is preliminary data.</text>
</comment>
<dbReference type="Proteomes" id="UP000309997">
    <property type="component" value="Unassembled WGS sequence"/>
</dbReference>
<protein>
    <submittedName>
        <fullName evidence="1">Uncharacterized protein</fullName>
    </submittedName>
</protein>